<dbReference type="EMBL" id="JAEPRB010000383">
    <property type="protein sequence ID" value="KAG2216593.1"/>
    <property type="molecule type" value="Genomic_DNA"/>
</dbReference>
<dbReference type="Gene3D" id="3.60.10.10">
    <property type="entry name" value="Endonuclease/exonuclease/phosphatase"/>
    <property type="match status" value="1"/>
</dbReference>
<dbReference type="InterPro" id="IPR036691">
    <property type="entry name" value="Endo/exonu/phosph_ase_sf"/>
</dbReference>
<dbReference type="AlphaFoldDB" id="A0A8H7VHE6"/>
<protein>
    <recommendedName>
        <fullName evidence="1">Endonuclease/exonuclease/phosphatase domain-containing protein</fullName>
    </recommendedName>
</protein>
<reference evidence="2 3" key="1">
    <citation type="submission" date="2020-12" db="EMBL/GenBank/DDBJ databases">
        <title>Metabolic potential, ecology and presence of endohyphal bacteria is reflected in genomic diversity of Mucoromycotina.</title>
        <authorList>
            <person name="Muszewska A."/>
            <person name="Okrasinska A."/>
            <person name="Steczkiewicz K."/>
            <person name="Drgas O."/>
            <person name="Orlowska M."/>
            <person name="Perlinska-Lenart U."/>
            <person name="Aleksandrzak-Piekarczyk T."/>
            <person name="Szatraj K."/>
            <person name="Zielenkiewicz U."/>
            <person name="Pilsyk S."/>
            <person name="Malc E."/>
            <person name="Mieczkowski P."/>
            <person name="Kruszewska J.S."/>
            <person name="Biernat P."/>
            <person name="Pawlowska J."/>
        </authorList>
    </citation>
    <scope>NUCLEOTIDE SEQUENCE [LARGE SCALE GENOMIC DNA]</scope>
    <source>
        <strain evidence="2 3">CBS 142.35</strain>
    </source>
</reference>
<comment type="caution">
    <text evidence="2">The sequence shown here is derived from an EMBL/GenBank/DDBJ whole genome shotgun (WGS) entry which is preliminary data.</text>
</comment>
<evidence type="ECO:0000313" key="2">
    <source>
        <dbReference type="EMBL" id="KAG2216593.1"/>
    </source>
</evidence>
<sequence>MLTWAHCILQPATDTTSYTVVYIPSPRRTLHSEIHRALRLVGIAQERVIDVHFPAHRTVGLLIHSSYEQELQELLSQAKLHTKDDFDPIAASTIGDPTLLAKLTEEERANEAQKLYQECMLTMCLCMPKKHLGVAILRHFTLLPTENSHHIDTSYWERFQQQNPPATSNSSTFNRIKVGLLNATGIDKSPDEIIKFCNNNNIDIILITETFLVHRRLHTNWHQYHNYAIQPNPKKRGEGGLSLLVRPDLNLHIHHLPTKNRFTLSFKINTYTFHGLYLPPPQQQLQQANNDHCNELLDQINIDNNTIIFGDINARSKILTGDHQNNSRGLHVLELWSLSNGLHIWNGSIARGQPTFRTNAGHSIIDLFISRECAIIDPIMNIHDMTSLKTHHHLCSLSFTPTSPWQQLPIPNATRQHWKLQRLTDPDVKKLYLTQFEKNIRSTNNQLDNLKGGSIVIPNNATIEQIGYNLVSAIYDALDHTDSREEAYRHWRRSPNIITIRAPLWHKYTACCDKFTKEVRRAQRRTWKQFCSTLGNAPTNEANLQAVETMLTHLSKVFSGERRSDTSMQFLDIDVDNNPFPAVHIEHIINKIAPRKAPGDDHLTGAMLKPLGKPLSHTLSKFFTLCWNWSWIPISWHTAQVVLIYKKNDPTIASKYRPISLTSVIRKLLERCLLPKLLDNMGALDIAQGGFRHHRGSLNQSFALNTLIQQFTTQYNQLPVLAFLDIQSAYDAVDRQIIWVIHLICYPLIRSASASARADMDRHLRMWMQMRIGMVSDPTIRSIRKCS</sequence>
<keyword evidence="3" id="KW-1185">Reference proteome</keyword>
<evidence type="ECO:0000259" key="1">
    <source>
        <dbReference type="Pfam" id="PF14529"/>
    </source>
</evidence>
<dbReference type="OrthoDB" id="9802488at2759"/>
<proteinExistence type="predicted"/>
<gene>
    <name evidence="2" type="ORF">INT45_001981</name>
</gene>
<dbReference type="InterPro" id="IPR005135">
    <property type="entry name" value="Endo/exonuclease/phosphatase"/>
</dbReference>
<accession>A0A8H7VHE6</accession>
<organism evidence="2 3">
    <name type="scientific">Circinella minor</name>
    <dbReference type="NCBI Taxonomy" id="1195481"/>
    <lineage>
        <taxon>Eukaryota</taxon>
        <taxon>Fungi</taxon>
        <taxon>Fungi incertae sedis</taxon>
        <taxon>Mucoromycota</taxon>
        <taxon>Mucoromycotina</taxon>
        <taxon>Mucoromycetes</taxon>
        <taxon>Mucorales</taxon>
        <taxon>Lichtheimiaceae</taxon>
        <taxon>Circinella</taxon>
    </lineage>
</organism>
<evidence type="ECO:0000313" key="3">
    <source>
        <dbReference type="Proteomes" id="UP000646827"/>
    </source>
</evidence>
<dbReference type="GO" id="GO:0003824">
    <property type="term" value="F:catalytic activity"/>
    <property type="evidence" value="ECO:0007669"/>
    <property type="project" value="InterPro"/>
</dbReference>
<name>A0A8H7VHE6_9FUNG</name>
<dbReference type="SUPFAM" id="SSF56219">
    <property type="entry name" value="DNase I-like"/>
    <property type="match status" value="1"/>
</dbReference>
<dbReference type="Pfam" id="PF14529">
    <property type="entry name" value="Exo_endo_phos_2"/>
    <property type="match status" value="1"/>
</dbReference>
<feature type="non-terminal residue" evidence="2">
    <location>
        <position position="1"/>
    </location>
</feature>
<feature type="domain" description="Endonuclease/exonuclease/phosphatase" evidence="1">
    <location>
        <begin position="272"/>
        <end position="373"/>
    </location>
</feature>
<dbReference type="PANTHER" id="PTHR19446">
    <property type="entry name" value="REVERSE TRANSCRIPTASES"/>
    <property type="match status" value="1"/>
</dbReference>
<dbReference type="Proteomes" id="UP000646827">
    <property type="component" value="Unassembled WGS sequence"/>
</dbReference>